<dbReference type="AlphaFoldDB" id="A0A1X9SSJ2"/>
<dbReference type="Gene3D" id="3.20.20.370">
    <property type="entry name" value="Glycoside hydrolase/deacetylase"/>
    <property type="match status" value="1"/>
</dbReference>
<evidence type="ECO:0000313" key="2">
    <source>
        <dbReference type="Proteomes" id="UP000194309"/>
    </source>
</evidence>
<dbReference type="STRING" id="1660064.CIGN_0909"/>
<sequence length="381" mass="43780">MEQDKKNSAQRSRALLYVGILLCILVVAMAIYTIASNYKNPSKAHNQTRIIENIDRYFESRRQDFTIFDVPRNLELNITDEVKIQMLPTPNFTRLDGDEFDGEFVEIKRVDEVINNDTNSTINNSKDLNSTLNLKANPSQKLVINSSENTKIKPKPTNKPKSNKPKLAIIIDDISTFYHAKKIKSLGLNITPSIFPISQNYPQTISVSREFKFYMIHLPLEAINYPYEEKNTLKVGDSIEKINKQIAKIRSDFPNAIYINNHTGSKFTSDYSSMKILFNSLKTYKMIFIDSYTTKESKAGILSKEFGNKYLKRDVFIDNSKDEKAIINQIRRAIKIAKISGQAIAIGHPYSQTFKALEVMKNELKNEVELVFVKDLYELYN</sequence>
<dbReference type="EMBL" id="CP018788">
    <property type="protein sequence ID" value="ARQ99196.1"/>
    <property type="molecule type" value="Genomic_DNA"/>
</dbReference>
<organism evidence="1 2">
    <name type="scientific">Campylobacter devanensis</name>
    <dbReference type="NCBI Taxonomy" id="3161138"/>
    <lineage>
        <taxon>Bacteria</taxon>
        <taxon>Pseudomonadati</taxon>
        <taxon>Campylobacterota</taxon>
        <taxon>Epsilonproteobacteria</taxon>
        <taxon>Campylobacterales</taxon>
        <taxon>Campylobacteraceae</taxon>
        <taxon>Campylobacter</taxon>
    </lineage>
</organism>
<dbReference type="InterPro" id="IPR006837">
    <property type="entry name" value="Divergent_DAC"/>
</dbReference>
<accession>A0A1X9SSJ2</accession>
<dbReference type="Proteomes" id="UP000194309">
    <property type="component" value="Chromosome"/>
</dbReference>
<reference evidence="1 2" key="1">
    <citation type="journal article" date="2017" name="Genome Biol. Evol.">
        <title>Comparative Genomic Analysis Identifies a Campylobacter Clade Deficient in Selenium Metabolism.</title>
        <authorList>
            <person name="Miller W.G."/>
            <person name="Yee E."/>
            <person name="Lopes B.S."/>
            <person name="Chapman M.H."/>
            <person name="Huynh S."/>
            <person name="Bono J.L."/>
            <person name="Parker C.T."/>
            <person name="Strachan N.J.C."/>
            <person name="Forbes K.J."/>
        </authorList>
    </citation>
    <scope>NUCLEOTIDE SEQUENCE [LARGE SCALE GENOMIC DNA]</scope>
    <source>
        <strain evidence="1 2">NCTC 13003</strain>
    </source>
</reference>
<dbReference type="GO" id="GO:0005975">
    <property type="term" value="P:carbohydrate metabolic process"/>
    <property type="evidence" value="ECO:0007669"/>
    <property type="project" value="InterPro"/>
</dbReference>
<dbReference type="OrthoDB" id="9784811at2"/>
<evidence type="ECO:0000313" key="1">
    <source>
        <dbReference type="EMBL" id="ARQ99196.1"/>
    </source>
</evidence>
<gene>
    <name evidence="1" type="ORF">CIGN_0909</name>
</gene>
<dbReference type="SUPFAM" id="SSF88713">
    <property type="entry name" value="Glycoside hydrolase/deacetylase"/>
    <property type="match status" value="1"/>
</dbReference>
<dbReference type="KEGG" id="cdev:CIGN_0909"/>
<protein>
    <submittedName>
        <fullName evidence="1">Divergent polysaccharide deacetylase</fullName>
    </submittedName>
</protein>
<proteinExistence type="predicted"/>
<dbReference type="PANTHER" id="PTHR30105">
    <property type="entry name" value="UNCHARACTERIZED YIBQ-RELATED"/>
    <property type="match status" value="1"/>
</dbReference>
<dbReference type="Pfam" id="PF04748">
    <property type="entry name" value="Polysacc_deac_2"/>
    <property type="match status" value="1"/>
</dbReference>
<accession>A0A381D9P8</accession>
<dbReference type="InterPro" id="IPR011330">
    <property type="entry name" value="Glyco_hydro/deAcase_b/a-brl"/>
</dbReference>
<name>A0A1X9SSJ2_9BACT</name>
<dbReference type="PANTHER" id="PTHR30105:SF2">
    <property type="entry name" value="DIVERGENT POLYSACCHARIDE DEACETYLASE SUPERFAMILY"/>
    <property type="match status" value="1"/>
</dbReference>
<keyword evidence="2" id="KW-1185">Reference proteome</keyword>
<dbReference type="CDD" id="cd10936">
    <property type="entry name" value="CE4_DAC2"/>
    <property type="match status" value="1"/>
</dbReference>